<dbReference type="PANTHER" id="PTHR37820:SF1">
    <property type="entry name" value="CELL DIVISION PROTEIN FTSQ"/>
    <property type="match status" value="1"/>
</dbReference>
<feature type="domain" description="POTRA" evidence="9">
    <location>
        <begin position="159"/>
        <end position="226"/>
    </location>
</feature>
<dbReference type="EMBL" id="RDSR01000015">
    <property type="protein sequence ID" value="RNE59449.1"/>
    <property type="molecule type" value="Genomic_DNA"/>
</dbReference>
<dbReference type="RefSeq" id="WP_123046098.1">
    <property type="nucleotide sequence ID" value="NZ_RDSR01000015.1"/>
</dbReference>
<gene>
    <name evidence="10" type="ORF">EEJ31_09675</name>
</gene>
<sequence length="351" mass="37355">MRRPQAFTPPPAPPVPPPASPPRDRTRQAPTPRPSRNDPITEPIAVQAATPPVTEREHEPSAPPLYVPADAGADADTGVDADADGDADGPSSRRPALAAVAARRQLRAARRARKKYEREEVRRFTWRSRRRRRAWLAALGVVAALAAFVLVGVYSPVMALRQVQVVGAERLPADKVEAALADQLGTPLPLIDSAEVKSALAPFTIIQSFRTESRPPHTLVVRLVEREPVGVIARGSRFDLVDAAGVVIETSAKRPDGYPKLVAGDTDGAGFRAATAVVRALPDGIRGTLREVHAGTADDVTLTLSGGARVVWGSAERSDDKAAVLTALMVSHPAGSVDEYDVTSPDSPVIR</sequence>
<protein>
    <submittedName>
        <fullName evidence="10">FtsQ-type POTRA domain-containing protein</fullName>
    </submittedName>
</protein>
<evidence type="ECO:0000256" key="5">
    <source>
        <dbReference type="ARBA" id="ARBA00023306"/>
    </source>
</evidence>
<evidence type="ECO:0000313" key="10">
    <source>
        <dbReference type="EMBL" id="RNE59449.1"/>
    </source>
</evidence>
<dbReference type="OrthoDB" id="4793367at2"/>
<dbReference type="AlphaFoldDB" id="A0A3M8L3F5"/>
<evidence type="ECO:0000256" key="2">
    <source>
        <dbReference type="ARBA" id="ARBA00022618"/>
    </source>
</evidence>
<keyword evidence="5" id="KW-0131">Cell cycle</keyword>
<evidence type="ECO:0000256" key="3">
    <source>
        <dbReference type="ARBA" id="ARBA00022692"/>
    </source>
</evidence>
<reference evidence="10 11" key="1">
    <citation type="submission" date="2018-11" db="EMBL/GenBank/DDBJ databases">
        <title>Cryobacterium sp. nov., isolated from rhizosphere soil of lettuce.</title>
        <authorList>
            <person name="Wang Y."/>
        </authorList>
    </citation>
    <scope>NUCLEOTIDE SEQUENCE [LARGE SCALE GENOMIC DNA]</scope>
    <source>
        <strain evidence="10 11">NEAU-85</strain>
    </source>
</reference>
<feature type="compositionally biased region" description="Acidic residues" evidence="6">
    <location>
        <begin position="77"/>
        <end position="87"/>
    </location>
</feature>
<dbReference type="Pfam" id="PF03799">
    <property type="entry name" value="FtsQ_DivIB_C"/>
    <property type="match status" value="1"/>
</dbReference>
<dbReference type="PANTHER" id="PTHR37820">
    <property type="entry name" value="CELL DIVISION PROTEIN DIVIB"/>
    <property type="match status" value="1"/>
</dbReference>
<dbReference type="InterPro" id="IPR013685">
    <property type="entry name" value="POTRA_FtsQ_type"/>
</dbReference>
<feature type="region of interest" description="Disordered" evidence="6">
    <location>
        <begin position="1"/>
        <end position="96"/>
    </location>
</feature>
<feature type="domain" description="Cell division protein FtsQ/DivIB C-terminal" evidence="8">
    <location>
        <begin position="233"/>
        <end position="332"/>
    </location>
</feature>
<accession>A0A3M8L3F5</accession>
<keyword evidence="4 7" id="KW-1133">Transmembrane helix</keyword>
<dbReference type="InterPro" id="IPR050487">
    <property type="entry name" value="FtsQ_DivIB"/>
</dbReference>
<evidence type="ECO:0000256" key="4">
    <source>
        <dbReference type="ARBA" id="ARBA00022989"/>
    </source>
</evidence>
<dbReference type="GO" id="GO:0005886">
    <property type="term" value="C:plasma membrane"/>
    <property type="evidence" value="ECO:0007669"/>
    <property type="project" value="TreeGrafter"/>
</dbReference>
<dbReference type="GO" id="GO:0051301">
    <property type="term" value="P:cell division"/>
    <property type="evidence" value="ECO:0007669"/>
    <property type="project" value="UniProtKB-KW"/>
</dbReference>
<keyword evidence="7" id="KW-0472">Membrane</keyword>
<dbReference type="Proteomes" id="UP000279859">
    <property type="component" value="Unassembled WGS sequence"/>
</dbReference>
<evidence type="ECO:0000259" key="8">
    <source>
        <dbReference type="Pfam" id="PF03799"/>
    </source>
</evidence>
<evidence type="ECO:0000256" key="7">
    <source>
        <dbReference type="SAM" id="Phobius"/>
    </source>
</evidence>
<keyword evidence="2" id="KW-0132">Cell division</keyword>
<dbReference type="InterPro" id="IPR005548">
    <property type="entry name" value="Cell_div_FtsQ/DivIB_C"/>
</dbReference>
<feature type="compositionally biased region" description="Pro residues" evidence="6">
    <location>
        <begin position="7"/>
        <end position="21"/>
    </location>
</feature>
<evidence type="ECO:0000256" key="6">
    <source>
        <dbReference type="SAM" id="MobiDB-lite"/>
    </source>
</evidence>
<comment type="caution">
    <text evidence="10">The sequence shown here is derived from an EMBL/GenBank/DDBJ whole genome shotgun (WGS) entry which is preliminary data.</text>
</comment>
<keyword evidence="11" id="KW-1185">Reference proteome</keyword>
<dbReference type="Pfam" id="PF08478">
    <property type="entry name" value="POTRA_1"/>
    <property type="match status" value="1"/>
</dbReference>
<evidence type="ECO:0000259" key="9">
    <source>
        <dbReference type="Pfam" id="PF08478"/>
    </source>
</evidence>
<dbReference type="Gene3D" id="3.10.20.310">
    <property type="entry name" value="membrane protein fhac"/>
    <property type="match status" value="1"/>
</dbReference>
<name>A0A3M8L3F5_9MICO</name>
<evidence type="ECO:0000313" key="11">
    <source>
        <dbReference type="Proteomes" id="UP000279859"/>
    </source>
</evidence>
<organism evidence="10 11">
    <name type="scientific">Cryobacterium tepidiphilum</name>
    <dbReference type="NCBI Taxonomy" id="2486026"/>
    <lineage>
        <taxon>Bacteria</taxon>
        <taxon>Bacillati</taxon>
        <taxon>Actinomycetota</taxon>
        <taxon>Actinomycetes</taxon>
        <taxon>Micrococcales</taxon>
        <taxon>Microbacteriaceae</taxon>
        <taxon>Cryobacterium</taxon>
    </lineage>
</organism>
<keyword evidence="1" id="KW-1003">Cell membrane</keyword>
<feature type="transmembrane region" description="Helical" evidence="7">
    <location>
        <begin position="134"/>
        <end position="154"/>
    </location>
</feature>
<evidence type="ECO:0000256" key="1">
    <source>
        <dbReference type="ARBA" id="ARBA00022475"/>
    </source>
</evidence>
<keyword evidence="3 7" id="KW-0812">Transmembrane</keyword>
<proteinExistence type="predicted"/>